<dbReference type="InterPro" id="IPR014284">
    <property type="entry name" value="RNA_pol_sigma-70_dom"/>
</dbReference>
<accession>M3FWC5</accession>
<dbReference type="EMBL" id="KB405062">
    <property type="protein sequence ID" value="EMF56524.1"/>
    <property type="molecule type" value="Genomic_DNA"/>
</dbReference>
<dbReference type="Gene3D" id="1.10.1740.10">
    <property type="match status" value="1"/>
</dbReference>
<dbReference type="NCBIfam" id="TIGR02937">
    <property type="entry name" value="sigma70-ECF"/>
    <property type="match status" value="1"/>
</dbReference>
<dbReference type="InterPro" id="IPR039425">
    <property type="entry name" value="RNA_pol_sigma-70-like"/>
</dbReference>
<protein>
    <recommendedName>
        <fullName evidence="5">RNA polymerase sigma-70 region 2 domain-containing protein</fullName>
    </recommendedName>
</protein>
<evidence type="ECO:0000256" key="3">
    <source>
        <dbReference type="ARBA" id="ARBA00023125"/>
    </source>
</evidence>
<dbReference type="AlphaFoldDB" id="M3FWC5"/>
<evidence type="ECO:0000259" key="5">
    <source>
        <dbReference type="Pfam" id="PF04542"/>
    </source>
</evidence>
<gene>
    <name evidence="6" type="ORF">SBD_2085</name>
</gene>
<evidence type="ECO:0000256" key="4">
    <source>
        <dbReference type="ARBA" id="ARBA00023163"/>
    </source>
</evidence>
<sequence length="149" mass="16507">MLLRATRDLPTAEDLTQETLYRMCRQIARGHVFTGRPIAYAMKIATHLMIDQIRKNKKMVEMPLEGVGDASSAWLTGRGEMDPTAATVRFIELLHEVQKAIGNDAEYTVWACRVLLGMSGVEVAELLDVSAATVSRRYQSAVRKAGGLK</sequence>
<dbReference type="GO" id="GO:0003677">
    <property type="term" value="F:DNA binding"/>
    <property type="evidence" value="ECO:0007669"/>
    <property type="project" value="UniProtKB-KW"/>
</dbReference>
<proteinExistence type="predicted"/>
<feature type="domain" description="RNA polymerase sigma-70 region 2" evidence="5">
    <location>
        <begin position="3"/>
        <end position="58"/>
    </location>
</feature>
<dbReference type="Pfam" id="PF04542">
    <property type="entry name" value="Sigma70_r2"/>
    <property type="match status" value="1"/>
</dbReference>
<reference evidence="7" key="1">
    <citation type="journal article" date="2013" name="Genome Announc.">
        <title>Draft Genome Sequence of Streptomyces bottropensis ATCC 25435, a Bottromycin-Producing Actinomycete.</title>
        <authorList>
            <person name="Zhang H."/>
            <person name="Zhou W."/>
            <person name="Zhuang Y."/>
            <person name="Liang X."/>
            <person name="Liu T."/>
        </authorList>
    </citation>
    <scope>NUCLEOTIDE SEQUENCE [LARGE SCALE GENOMIC DNA]</scope>
    <source>
        <strain evidence="7">ATCC 25435</strain>
    </source>
</reference>
<evidence type="ECO:0000256" key="2">
    <source>
        <dbReference type="ARBA" id="ARBA00023082"/>
    </source>
</evidence>
<keyword evidence="2" id="KW-0731">Sigma factor</keyword>
<evidence type="ECO:0000256" key="1">
    <source>
        <dbReference type="ARBA" id="ARBA00023015"/>
    </source>
</evidence>
<evidence type="ECO:0000313" key="7">
    <source>
        <dbReference type="Proteomes" id="UP000030760"/>
    </source>
</evidence>
<dbReference type="PANTHER" id="PTHR43133:SF8">
    <property type="entry name" value="RNA POLYMERASE SIGMA FACTOR HI_1459-RELATED"/>
    <property type="match status" value="1"/>
</dbReference>
<dbReference type="GO" id="GO:0016987">
    <property type="term" value="F:sigma factor activity"/>
    <property type="evidence" value="ECO:0007669"/>
    <property type="project" value="UniProtKB-KW"/>
</dbReference>
<evidence type="ECO:0000313" key="6">
    <source>
        <dbReference type="EMBL" id="EMF56524.1"/>
    </source>
</evidence>
<dbReference type="PANTHER" id="PTHR43133">
    <property type="entry name" value="RNA POLYMERASE ECF-TYPE SIGMA FACTO"/>
    <property type="match status" value="1"/>
</dbReference>
<dbReference type="GO" id="GO:0006352">
    <property type="term" value="P:DNA-templated transcription initiation"/>
    <property type="evidence" value="ECO:0007669"/>
    <property type="project" value="InterPro"/>
</dbReference>
<dbReference type="InterPro" id="IPR007627">
    <property type="entry name" value="RNA_pol_sigma70_r2"/>
</dbReference>
<organism evidence="6 7">
    <name type="scientific">Streptomyces bottropensis ATCC 25435</name>
    <dbReference type="NCBI Taxonomy" id="1054862"/>
    <lineage>
        <taxon>Bacteria</taxon>
        <taxon>Bacillati</taxon>
        <taxon>Actinomycetota</taxon>
        <taxon>Actinomycetes</taxon>
        <taxon>Kitasatosporales</taxon>
        <taxon>Streptomycetaceae</taxon>
        <taxon>Streptomyces</taxon>
    </lineage>
</organism>
<dbReference type="InterPro" id="IPR013325">
    <property type="entry name" value="RNA_pol_sigma_r2"/>
</dbReference>
<dbReference type="SUPFAM" id="SSF88946">
    <property type="entry name" value="Sigma2 domain of RNA polymerase sigma factors"/>
    <property type="match status" value="1"/>
</dbReference>
<keyword evidence="3" id="KW-0238">DNA-binding</keyword>
<dbReference type="Proteomes" id="UP000030760">
    <property type="component" value="Unassembled WGS sequence"/>
</dbReference>
<keyword evidence="4" id="KW-0804">Transcription</keyword>
<keyword evidence="1" id="KW-0805">Transcription regulation</keyword>
<name>M3FWC5_9ACTN</name>